<proteinExistence type="inferred from homology"/>
<dbReference type="GO" id="GO:0009408">
    <property type="term" value="P:response to heat"/>
    <property type="evidence" value="ECO:0007669"/>
    <property type="project" value="InterPro"/>
</dbReference>
<dbReference type="GO" id="GO:0006260">
    <property type="term" value="P:DNA replication"/>
    <property type="evidence" value="ECO:0007669"/>
    <property type="project" value="UniProtKB-KW"/>
</dbReference>
<dbReference type="CDD" id="cd06257">
    <property type="entry name" value="DnaJ"/>
    <property type="match status" value="1"/>
</dbReference>
<comment type="similarity">
    <text evidence="6 8">Belongs to the DnaJ family.</text>
</comment>
<dbReference type="SUPFAM" id="SSF46565">
    <property type="entry name" value="Chaperone J-domain"/>
    <property type="match status" value="1"/>
</dbReference>
<dbReference type="PANTHER" id="PTHR43096:SF52">
    <property type="entry name" value="DNAJ HOMOLOG 1, MITOCHONDRIAL-RELATED"/>
    <property type="match status" value="1"/>
</dbReference>
<feature type="repeat" description="CXXCXGXG motif" evidence="8">
    <location>
        <begin position="151"/>
        <end position="158"/>
    </location>
</feature>
<keyword evidence="8" id="KW-0235">DNA replication</keyword>
<comment type="caution">
    <text evidence="13">The sequence shown here is derived from an EMBL/GenBank/DDBJ whole genome shotgun (WGS) entry which is preliminary data.</text>
</comment>
<dbReference type="EMBL" id="JAFLCK010000003">
    <property type="protein sequence ID" value="MBN8659445.1"/>
    <property type="molecule type" value="Genomic_DNA"/>
</dbReference>
<dbReference type="SUPFAM" id="SSF57938">
    <property type="entry name" value="DnaJ/Hsp40 cysteine-rich domain"/>
    <property type="match status" value="1"/>
</dbReference>
<evidence type="ECO:0000256" key="9">
    <source>
        <dbReference type="PROSITE-ProRule" id="PRU00546"/>
    </source>
</evidence>
<dbReference type="InterPro" id="IPR008971">
    <property type="entry name" value="HSP40/DnaJ_pept-bd"/>
</dbReference>
<dbReference type="PRINTS" id="PR00625">
    <property type="entry name" value="JDOMAIN"/>
</dbReference>
<protein>
    <recommendedName>
        <fullName evidence="7 8">Chaperone protein DnaJ</fullName>
    </recommendedName>
</protein>
<evidence type="ECO:0000256" key="3">
    <source>
        <dbReference type="ARBA" id="ARBA00022771"/>
    </source>
</evidence>
<dbReference type="SUPFAM" id="SSF49493">
    <property type="entry name" value="HSP40/DnaJ peptide-binding domain"/>
    <property type="match status" value="2"/>
</dbReference>
<feature type="binding site" evidence="8">
    <location>
        <position position="151"/>
    </location>
    <ligand>
        <name>Zn(2+)</name>
        <dbReference type="ChEBI" id="CHEBI:29105"/>
        <label>1</label>
    </ligand>
</feature>
<dbReference type="Pfam" id="PF00684">
    <property type="entry name" value="DnaJ_CXXCXGXG"/>
    <property type="match status" value="1"/>
</dbReference>
<dbReference type="PROSITE" id="PS50076">
    <property type="entry name" value="DNAJ_2"/>
    <property type="match status" value="1"/>
</dbReference>
<keyword evidence="1 8" id="KW-0479">Metal-binding</keyword>
<gene>
    <name evidence="8 13" type="primary">dnaJ</name>
    <name evidence="13" type="ORF">J0M35_03710</name>
</gene>
<dbReference type="CDD" id="cd10747">
    <property type="entry name" value="DnaJ_C"/>
    <property type="match status" value="1"/>
</dbReference>
<evidence type="ECO:0000256" key="7">
    <source>
        <dbReference type="ARBA" id="ARBA00067609"/>
    </source>
</evidence>
<feature type="binding site" evidence="8">
    <location>
        <position position="208"/>
    </location>
    <ligand>
        <name>Zn(2+)</name>
        <dbReference type="ChEBI" id="CHEBI:29105"/>
        <label>1</label>
    </ligand>
</feature>
<evidence type="ECO:0000256" key="6">
    <source>
        <dbReference type="ARBA" id="ARBA00061004"/>
    </source>
</evidence>
<feature type="binding site" evidence="8">
    <location>
        <position position="171"/>
    </location>
    <ligand>
        <name>Zn(2+)</name>
        <dbReference type="ChEBI" id="CHEBI:29105"/>
        <label>2</label>
    </ligand>
</feature>
<dbReference type="FunFam" id="2.60.260.20:FF:000005">
    <property type="entry name" value="Chaperone protein dnaJ 1, mitochondrial"/>
    <property type="match status" value="1"/>
</dbReference>
<evidence type="ECO:0000256" key="5">
    <source>
        <dbReference type="ARBA" id="ARBA00023186"/>
    </source>
</evidence>
<feature type="binding site" evidence="8">
    <location>
        <position position="154"/>
    </location>
    <ligand>
        <name>Zn(2+)</name>
        <dbReference type="ChEBI" id="CHEBI:29105"/>
        <label>1</label>
    </ligand>
</feature>
<dbReference type="NCBIfam" id="NF008035">
    <property type="entry name" value="PRK10767.1"/>
    <property type="match status" value="1"/>
</dbReference>
<name>A0A8J7PG98_9BACT</name>
<comment type="function">
    <text evidence="8">Participates actively in the response to hyperosmotic and heat shock by preventing the aggregation of stress-denatured proteins and by disaggregating proteins, also in an autonomous, DnaK-independent fashion. Unfolded proteins bind initially to DnaJ; upon interaction with the DnaJ-bound protein, DnaK hydrolyzes its bound ATP, resulting in the formation of a stable complex. GrpE releases ADP from DnaK; ATP binding to DnaK triggers the release of the substrate protein, thus completing the reaction cycle. Several rounds of ATP-dependent interactions between DnaJ, DnaK and GrpE are required for fully efficient folding. Also involved, together with DnaK and GrpE, in the DNA replication of plasmids through activation of initiation proteins.</text>
</comment>
<feature type="binding site" evidence="8">
    <location>
        <position position="197"/>
    </location>
    <ligand>
        <name>Zn(2+)</name>
        <dbReference type="ChEBI" id="CHEBI:29105"/>
        <label>2</label>
    </ligand>
</feature>
<dbReference type="GO" id="GO:0031072">
    <property type="term" value="F:heat shock protein binding"/>
    <property type="evidence" value="ECO:0007669"/>
    <property type="project" value="InterPro"/>
</dbReference>
<comment type="domain">
    <text evidence="8">The J domain is necessary and sufficient to stimulate DnaK ATPase activity. Zinc center 1 plays an important role in the autonomous, DnaK-independent chaperone activity of DnaJ. Zinc center 2 is essential for interaction with DnaK and for DnaJ activity.</text>
</comment>
<feature type="domain" description="J" evidence="11">
    <location>
        <begin position="5"/>
        <end position="68"/>
    </location>
</feature>
<reference evidence="13" key="1">
    <citation type="submission" date="2021-02" db="EMBL/GenBank/DDBJ databases">
        <title>Genome-Resolved Metagenomics of a Microbial Community Performing Photosynthetic Biological Nutrient Removal.</title>
        <authorList>
            <person name="Mcdaniel E.A."/>
        </authorList>
    </citation>
    <scope>NUCLEOTIDE SEQUENCE</scope>
    <source>
        <strain evidence="13">UWPOB_OBS1</strain>
    </source>
</reference>
<dbReference type="GO" id="GO:0005524">
    <property type="term" value="F:ATP binding"/>
    <property type="evidence" value="ECO:0007669"/>
    <property type="project" value="InterPro"/>
</dbReference>
<accession>A0A8J7PG98</accession>
<dbReference type="PROSITE" id="PS00636">
    <property type="entry name" value="DNAJ_1"/>
    <property type="match status" value="1"/>
</dbReference>
<keyword evidence="8" id="KW-0346">Stress response</keyword>
<dbReference type="Gene3D" id="2.10.230.10">
    <property type="entry name" value="Heat shock protein DnaJ, cysteine-rich domain"/>
    <property type="match status" value="1"/>
</dbReference>
<dbReference type="PANTHER" id="PTHR43096">
    <property type="entry name" value="DNAJ HOMOLOG 1, MITOCHONDRIAL-RELATED"/>
    <property type="match status" value="1"/>
</dbReference>
<feature type="repeat" description="CXXCXGXG motif" evidence="8">
    <location>
        <begin position="194"/>
        <end position="201"/>
    </location>
</feature>
<keyword evidence="8" id="KW-0963">Cytoplasm</keyword>
<dbReference type="Pfam" id="PF00226">
    <property type="entry name" value="DnaJ"/>
    <property type="match status" value="1"/>
</dbReference>
<dbReference type="PROSITE" id="PS51188">
    <property type="entry name" value="ZF_CR"/>
    <property type="match status" value="1"/>
</dbReference>
<dbReference type="InterPro" id="IPR018253">
    <property type="entry name" value="DnaJ_domain_CS"/>
</dbReference>
<dbReference type="InterPro" id="IPR002939">
    <property type="entry name" value="DnaJ_C"/>
</dbReference>
<organism evidence="13 14">
    <name type="scientific">Candidatus Obscuribacter phosphatis</name>
    <dbReference type="NCBI Taxonomy" id="1906157"/>
    <lineage>
        <taxon>Bacteria</taxon>
        <taxon>Bacillati</taxon>
        <taxon>Candidatus Melainabacteria</taxon>
        <taxon>Candidatus Obscuribacterales</taxon>
        <taxon>Candidatus Obscuribacteraceae</taxon>
        <taxon>Candidatus Obscuribacter</taxon>
    </lineage>
</organism>
<dbReference type="NCBIfam" id="TIGR02349">
    <property type="entry name" value="DnaJ_bact"/>
    <property type="match status" value="1"/>
</dbReference>
<evidence type="ECO:0000313" key="13">
    <source>
        <dbReference type="EMBL" id="MBN8659445.1"/>
    </source>
</evidence>
<sequence length="432" mass="47258">MTKRDYYEVLGVSKSASADEIKKSFRNRARQLHPDNKESGDEAAFKELAEAYEVLSDEQKKAAYDRYGHEGVKGSTRDFDNVDFSNFQGFGFEDIIDALFGGQFGGGFRGGSASRTGPRPGAHLKYDLEIEFLDAVFGVEKKVQVKRLEDCTTCEGTGAAAGSKAVTCATCNGQGQVRQMVNMLFMQSYQIVACPDCHGSGKKIEKPCKDCKGVGQTRKAREFEVKVPAGIDSGTRLRLSQAGDKGANGGGYGDLFVVIYVKEHKQFLRDGQTIHLKQPLSFSQAALGCELMVPTVEGNKPLKVPAGIQNGSQLLMKDLGVPYLSNSGRRGDQVVHIFVETPSKLSAEERKLFEKLAELRGEKLTVEAKDSENKAKDSDSKTDGKATAKKNDKSDAKSNGKGEKKDHKNKEDENIFEKIVDVFRPKGEHGSD</sequence>
<dbReference type="GO" id="GO:0005737">
    <property type="term" value="C:cytoplasm"/>
    <property type="evidence" value="ECO:0007669"/>
    <property type="project" value="UniProtKB-SubCell"/>
</dbReference>
<keyword evidence="4 8" id="KW-0862">Zinc</keyword>
<evidence type="ECO:0000256" key="4">
    <source>
        <dbReference type="ARBA" id="ARBA00022833"/>
    </source>
</evidence>
<feature type="binding site" evidence="8">
    <location>
        <position position="211"/>
    </location>
    <ligand>
        <name>Zn(2+)</name>
        <dbReference type="ChEBI" id="CHEBI:29105"/>
        <label>1</label>
    </ligand>
</feature>
<dbReference type="InterPro" id="IPR036410">
    <property type="entry name" value="HSP_DnaJ_Cys-rich_dom_sf"/>
</dbReference>
<dbReference type="InterPro" id="IPR012724">
    <property type="entry name" value="DnaJ"/>
</dbReference>
<keyword evidence="5 8" id="KW-0143">Chaperone</keyword>
<dbReference type="InterPro" id="IPR001623">
    <property type="entry name" value="DnaJ_domain"/>
</dbReference>
<dbReference type="GO" id="GO:0042026">
    <property type="term" value="P:protein refolding"/>
    <property type="evidence" value="ECO:0007669"/>
    <property type="project" value="TreeGrafter"/>
</dbReference>
<comment type="cofactor">
    <cofactor evidence="8">
        <name>Zn(2+)</name>
        <dbReference type="ChEBI" id="CHEBI:29105"/>
    </cofactor>
    <text evidence="8">Binds 2 Zn(2+) ions per monomer.</text>
</comment>
<evidence type="ECO:0000259" key="12">
    <source>
        <dbReference type="PROSITE" id="PS51188"/>
    </source>
</evidence>
<dbReference type="InterPro" id="IPR001305">
    <property type="entry name" value="HSP_DnaJ_Cys-rich_dom"/>
</dbReference>
<evidence type="ECO:0000256" key="8">
    <source>
        <dbReference type="HAMAP-Rule" id="MF_01152"/>
    </source>
</evidence>
<dbReference type="Pfam" id="PF01556">
    <property type="entry name" value="DnaJ_C"/>
    <property type="match status" value="1"/>
</dbReference>
<dbReference type="SMART" id="SM00271">
    <property type="entry name" value="DnaJ"/>
    <property type="match status" value="1"/>
</dbReference>
<dbReference type="FunFam" id="2.10.230.10:FF:000002">
    <property type="entry name" value="Molecular chaperone DnaJ"/>
    <property type="match status" value="1"/>
</dbReference>
<comment type="subunit">
    <text evidence="8">Homodimer.</text>
</comment>
<feature type="domain" description="CR-type" evidence="12">
    <location>
        <begin position="138"/>
        <end position="220"/>
    </location>
</feature>
<feature type="repeat" description="CXXCXGXG motif" evidence="8">
    <location>
        <begin position="168"/>
        <end position="175"/>
    </location>
</feature>
<dbReference type="GO" id="GO:0051082">
    <property type="term" value="F:unfolded protein binding"/>
    <property type="evidence" value="ECO:0007669"/>
    <property type="project" value="UniProtKB-UniRule"/>
</dbReference>
<feature type="binding site" evidence="8">
    <location>
        <position position="194"/>
    </location>
    <ligand>
        <name>Zn(2+)</name>
        <dbReference type="ChEBI" id="CHEBI:29105"/>
        <label>2</label>
    </ligand>
</feature>
<comment type="subcellular location">
    <subcellularLocation>
        <location evidence="8">Cytoplasm</location>
    </subcellularLocation>
</comment>
<evidence type="ECO:0000259" key="11">
    <source>
        <dbReference type="PROSITE" id="PS50076"/>
    </source>
</evidence>
<evidence type="ECO:0000256" key="2">
    <source>
        <dbReference type="ARBA" id="ARBA00022737"/>
    </source>
</evidence>
<dbReference type="InterPro" id="IPR036869">
    <property type="entry name" value="J_dom_sf"/>
</dbReference>
<keyword evidence="2 8" id="KW-0677">Repeat</keyword>
<dbReference type="AlphaFoldDB" id="A0A8J7PG98"/>
<evidence type="ECO:0000256" key="1">
    <source>
        <dbReference type="ARBA" id="ARBA00022723"/>
    </source>
</evidence>
<keyword evidence="3 8" id="KW-0863">Zinc-finger</keyword>
<dbReference type="HAMAP" id="MF_01152">
    <property type="entry name" value="DnaJ"/>
    <property type="match status" value="1"/>
</dbReference>
<dbReference type="Proteomes" id="UP000664277">
    <property type="component" value="Unassembled WGS sequence"/>
</dbReference>
<dbReference type="Gene3D" id="1.10.287.110">
    <property type="entry name" value="DnaJ domain"/>
    <property type="match status" value="1"/>
</dbReference>
<dbReference type="GO" id="GO:0008270">
    <property type="term" value="F:zinc ion binding"/>
    <property type="evidence" value="ECO:0007669"/>
    <property type="project" value="UniProtKB-UniRule"/>
</dbReference>
<feature type="region of interest" description="Disordered" evidence="10">
    <location>
        <begin position="367"/>
        <end position="432"/>
    </location>
</feature>
<evidence type="ECO:0000313" key="14">
    <source>
        <dbReference type="Proteomes" id="UP000664277"/>
    </source>
</evidence>
<feature type="zinc finger region" description="CR-type" evidence="9">
    <location>
        <begin position="138"/>
        <end position="220"/>
    </location>
</feature>
<feature type="binding site" evidence="8">
    <location>
        <position position="168"/>
    </location>
    <ligand>
        <name>Zn(2+)</name>
        <dbReference type="ChEBI" id="CHEBI:29105"/>
        <label>2</label>
    </ligand>
</feature>
<dbReference type="CDD" id="cd10719">
    <property type="entry name" value="DnaJ_zf"/>
    <property type="match status" value="1"/>
</dbReference>
<feature type="repeat" description="CXXCXGXG motif" evidence="8">
    <location>
        <begin position="208"/>
        <end position="215"/>
    </location>
</feature>
<dbReference type="Gene3D" id="2.60.260.20">
    <property type="entry name" value="Urease metallochaperone UreE, N-terminal domain"/>
    <property type="match status" value="2"/>
</dbReference>
<evidence type="ECO:0000256" key="10">
    <source>
        <dbReference type="SAM" id="MobiDB-lite"/>
    </source>
</evidence>